<comment type="caution">
    <text evidence="3">The sequence shown here is derived from an EMBL/GenBank/DDBJ whole genome shotgun (WGS) entry which is preliminary data.</text>
</comment>
<feature type="transmembrane region" description="Helical" evidence="1">
    <location>
        <begin position="258"/>
        <end position="275"/>
    </location>
</feature>
<evidence type="ECO:0000313" key="4">
    <source>
        <dbReference type="Proteomes" id="UP000275281"/>
    </source>
</evidence>
<feature type="transmembrane region" description="Helical" evidence="1">
    <location>
        <begin position="287"/>
        <end position="310"/>
    </location>
</feature>
<reference evidence="3 4" key="1">
    <citation type="submission" date="2018-11" db="EMBL/GenBank/DDBJ databases">
        <authorList>
            <person name="Ye M.-Q."/>
            <person name="Du Z.-J."/>
        </authorList>
    </citation>
    <scope>NUCLEOTIDE SEQUENCE [LARGE SCALE GENOMIC DNA]</scope>
    <source>
        <strain evidence="3 4">U0105</strain>
    </source>
</reference>
<feature type="transmembrane region" description="Helical" evidence="1">
    <location>
        <begin position="234"/>
        <end position="252"/>
    </location>
</feature>
<evidence type="ECO:0000313" key="3">
    <source>
        <dbReference type="EMBL" id="RPJ65717.1"/>
    </source>
</evidence>
<dbReference type="SUPFAM" id="SSF53448">
    <property type="entry name" value="Nucleotide-diphospho-sugar transferases"/>
    <property type="match status" value="1"/>
</dbReference>
<keyword evidence="1" id="KW-0812">Transmembrane</keyword>
<keyword evidence="1" id="KW-1133">Transmembrane helix</keyword>
<feature type="domain" description="Glycosyltransferase 2-like" evidence="2">
    <location>
        <begin position="5"/>
        <end position="156"/>
    </location>
</feature>
<dbReference type="Pfam" id="PF00535">
    <property type="entry name" value="Glycos_transf_2"/>
    <property type="match status" value="1"/>
</dbReference>
<dbReference type="PANTHER" id="PTHR43646:SF6">
    <property type="entry name" value="PRE-MYCOFACTOCIN GLYCOSYLTRANSFERASE"/>
    <property type="match status" value="1"/>
</dbReference>
<dbReference type="InterPro" id="IPR001173">
    <property type="entry name" value="Glyco_trans_2-like"/>
</dbReference>
<dbReference type="RefSeq" id="WP_124028348.1">
    <property type="nucleotide sequence ID" value="NZ_JBHRSN010000007.1"/>
</dbReference>
<dbReference type="AlphaFoldDB" id="A0A3N5XXJ2"/>
<dbReference type="Proteomes" id="UP000275281">
    <property type="component" value="Unassembled WGS sequence"/>
</dbReference>
<keyword evidence="1" id="KW-0472">Membrane</keyword>
<dbReference type="PANTHER" id="PTHR43646">
    <property type="entry name" value="GLYCOSYLTRANSFERASE"/>
    <property type="match status" value="1"/>
</dbReference>
<dbReference type="GO" id="GO:0016740">
    <property type="term" value="F:transferase activity"/>
    <property type="evidence" value="ECO:0007669"/>
    <property type="project" value="UniProtKB-KW"/>
</dbReference>
<proteinExistence type="predicted"/>
<accession>A0A3N5XXJ2</accession>
<dbReference type="InterPro" id="IPR029044">
    <property type="entry name" value="Nucleotide-diphossugar_trans"/>
</dbReference>
<evidence type="ECO:0000256" key="1">
    <source>
        <dbReference type="SAM" id="Phobius"/>
    </source>
</evidence>
<sequence length="319" mass="35647">MTDISFIIPHKGRDDMLLQTLASIQALELNGNTIEVIVVSQNTEASDALQAMKATLPLEIVFSQDGQTISKSRNLGVSHAKGRFLAFLDADIDLAPNWLLTMLTTLQREGIVLASAMQVNSAFAPPLERIRTALSNAHLDTTVTFLPGRNLFLKRETFDAVGGFPEHLITCEDYYFTERVAQLGGLYYTSETHYVHIGEDKAFRPMFKKEIWRGQSNLASIKGRKIPLSEWPSFFVPLMPCAFAILTIGSAVMGSFSMAAIALLMTFVPILVYAIRLKWLVREETTLWHCIYFYIAYFPARAIGTINGLWSEISTSSHN</sequence>
<keyword evidence="4" id="KW-1185">Reference proteome</keyword>
<dbReference type="OrthoDB" id="9069044at2"/>
<name>A0A3N5XXJ2_9ALTE</name>
<protein>
    <submittedName>
        <fullName evidence="3">Glycosyltransferase</fullName>
    </submittedName>
</protein>
<dbReference type="EMBL" id="RPOK01000004">
    <property type="protein sequence ID" value="RPJ65717.1"/>
    <property type="molecule type" value="Genomic_DNA"/>
</dbReference>
<evidence type="ECO:0000259" key="2">
    <source>
        <dbReference type="Pfam" id="PF00535"/>
    </source>
</evidence>
<dbReference type="Gene3D" id="3.90.550.10">
    <property type="entry name" value="Spore Coat Polysaccharide Biosynthesis Protein SpsA, Chain A"/>
    <property type="match status" value="1"/>
</dbReference>
<keyword evidence="3" id="KW-0808">Transferase</keyword>
<gene>
    <name evidence="3" type="ORF">DRW07_12940</name>
</gene>
<organism evidence="3 4">
    <name type="scientific">Alteromonas sediminis</name>
    <dbReference type="NCBI Taxonomy" id="2259342"/>
    <lineage>
        <taxon>Bacteria</taxon>
        <taxon>Pseudomonadati</taxon>
        <taxon>Pseudomonadota</taxon>
        <taxon>Gammaproteobacteria</taxon>
        <taxon>Alteromonadales</taxon>
        <taxon>Alteromonadaceae</taxon>
        <taxon>Alteromonas/Salinimonas group</taxon>
        <taxon>Alteromonas</taxon>
    </lineage>
</organism>